<keyword evidence="5" id="KW-0665">Pyrimidine biosynthesis</keyword>
<dbReference type="InterPro" id="IPR000836">
    <property type="entry name" value="PRTase_dom"/>
</dbReference>
<sequence length="182" mass="19140">MVDPSPRPTHAAIARALLDSGSVRFGRFTLASGQTSDVYVDVKRAWTDPGRLTLLAEALADRVGSTDRLAGMELGACRSWSPPHCGPATRSSSSARPPRITAPASATRGRIRTGDRVLLIEDVATTGGSSLESIAVLREQGAVVDRALVVVDRESGAIERLAGAGVRLEPLVTLAYLRGQSP</sequence>
<evidence type="ECO:0000256" key="4">
    <source>
        <dbReference type="ARBA" id="ARBA00022679"/>
    </source>
</evidence>
<dbReference type="GO" id="GO:0019856">
    <property type="term" value="P:pyrimidine nucleobase biosynthetic process"/>
    <property type="evidence" value="ECO:0007669"/>
    <property type="project" value="TreeGrafter"/>
</dbReference>
<evidence type="ECO:0000313" key="7">
    <source>
        <dbReference type="EMBL" id="EQD59543.1"/>
    </source>
</evidence>
<reference evidence="7" key="1">
    <citation type="submission" date="2013-08" db="EMBL/GenBank/DDBJ databases">
        <authorList>
            <person name="Mendez C."/>
            <person name="Richter M."/>
            <person name="Ferrer M."/>
            <person name="Sanchez J."/>
        </authorList>
    </citation>
    <scope>NUCLEOTIDE SEQUENCE</scope>
</reference>
<dbReference type="InterPro" id="IPR023031">
    <property type="entry name" value="OPRT"/>
</dbReference>
<dbReference type="UniPathway" id="UPA00070">
    <property type="reaction ID" value="UER00119"/>
</dbReference>
<dbReference type="EMBL" id="AUZY01005295">
    <property type="protein sequence ID" value="EQD59543.1"/>
    <property type="molecule type" value="Genomic_DNA"/>
</dbReference>
<proteinExistence type="inferred from homology"/>
<feature type="region of interest" description="Disordered" evidence="6">
    <location>
        <begin position="83"/>
        <end position="108"/>
    </location>
</feature>
<dbReference type="GO" id="GO:0044205">
    <property type="term" value="P:'de novo' UMP biosynthetic process"/>
    <property type="evidence" value="ECO:0007669"/>
    <property type="project" value="UniProtKB-UniPathway"/>
</dbReference>
<comment type="caution">
    <text evidence="7">The sequence shown here is derived from an EMBL/GenBank/DDBJ whole genome shotgun (WGS) entry which is preliminary data.</text>
</comment>
<accession>T1ASM8</accession>
<keyword evidence="4 7" id="KW-0808">Transferase</keyword>
<feature type="compositionally biased region" description="Low complexity" evidence="6">
    <location>
        <begin position="87"/>
        <end position="108"/>
    </location>
</feature>
<reference evidence="7" key="2">
    <citation type="journal article" date="2014" name="ISME J.">
        <title>Microbial stratification in low pH oxic and suboxic macroscopic growths along an acid mine drainage.</title>
        <authorList>
            <person name="Mendez-Garcia C."/>
            <person name="Mesa V."/>
            <person name="Sprenger R.R."/>
            <person name="Richter M."/>
            <person name="Diez M.S."/>
            <person name="Solano J."/>
            <person name="Bargiela R."/>
            <person name="Golyshina O.V."/>
            <person name="Manteca A."/>
            <person name="Ramos J.L."/>
            <person name="Gallego J.R."/>
            <person name="Llorente I."/>
            <person name="Martins Dos Santos V.A."/>
            <person name="Jensen O.N."/>
            <person name="Pelaez A.I."/>
            <person name="Sanchez J."/>
            <person name="Ferrer M."/>
        </authorList>
    </citation>
    <scope>NUCLEOTIDE SEQUENCE</scope>
</reference>
<dbReference type="SUPFAM" id="SSF53271">
    <property type="entry name" value="PRTase-like"/>
    <property type="match status" value="1"/>
</dbReference>
<dbReference type="EC" id="2.4.2.10" evidence="2"/>
<dbReference type="GO" id="GO:0004588">
    <property type="term" value="F:orotate phosphoribosyltransferase activity"/>
    <property type="evidence" value="ECO:0007669"/>
    <property type="project" value="UniProtKB-EC"/>
</dbReference>
<evidence type="ECO:0000256" key="3">
    <source>
        <dbReference type="ARBA" id="ARBA00022676"/>
    </source>
</evidence>
<evidence type="ECO:0000256" key="2">
    <source>
        <dbReference type="ARBA" id="ARBA00011971"/>
    </source>
</evidence>
<dbReference type="InterPro" id="IPR029057">
    <property type="entry name" value="PRTase-like"/>
</dbReference>
<dbReference type="HAMAP" id="MF_01208">
    <property type="entry name" value="PyrE"/>
    <property type="match status" value="1"/>
</dbReference>
<dbReference type="CDD" id="cd06223">
    <property type="entry name" value="PRTases_typeI"/>
    <property type="match status" value="1"/>
</dbReference>
<organism evidence="7">
    <name type="scientific">mine drainage metagenome</name>
    <dbReference type="NCBI Taxonomy" id="410659"/>
    <lineage>
        <taxon>unclassified sequences</taxon>
        <taxon>metagenomes</taxon>
        <taxon>ecological metagenomes</taxon>
    </lineage>
</organism>
<evidence type="ECO:0000256" key="6">
    <source>
        <dbReference type="SAM" id="MobiDB-lite"/>
    </source>
</evidence>
<dbReference type="Gene3D" id="3.40.50.2020">
    <property type="match status" value="2"/>
</dbReference>
<comment type="pathway">
    <text evidence="1">Pyrimidine metabolism; UMP biosynthesis via de novo pathway; UMP from orotate: step 1/2.</text>
</comment>
<name>T1ASM8_9ZZZZ</name>
<evidence type="ECO:0000256" key="5">
    <source>
        <dbReference type="ARBA" id="ARBA00022975"/>
    </source>
</evidence>
<dbReference type="PANTHER" id="PTHR19278">
    <property type="entry name" value="OROTATE PHOSPHORIBOSYLTRANSFERASE"/>
    <property type="match status" value="1"/>
</dbReference>
<dbReference type="PANTHER" id="PTHR19278:SF9">
    <property type="entry name" value="URIDINE 5'-MONOPHOSPHATE SYNTHASE"/>
    <property type="match status" value="1"/>
</dbReference>
<protein>
    <recommendedName>
        <fullName evidence="2">orotate phosphoribosyltransferase</fullName>
        <ecNumber evidence="2">2.4.2.10</ecNumber>
    </recommendedName>
</protein>
<evidence type="ECO:0000256" key="1">
    <source>
        <dbReference type="ARBA" id="ARBA00004889"/>
    </source>
</evidence>
<gene>
    <name evidence="7" type="ORF">B1B_08169</name>
</gene>
<keyword evidence="3 7" id="KW-0328">Glycosyltransferase</keyword>
<dbReference type="AlphaFoldDB" id="T1ASM8"/>